<comment type="subunit">
    <text evidence="10">Homodimer. Interacts with FtsZ.</text>
</comment>
<dbReference type="InterPro" id="IPR007838">
    <property type="entry name" value="Cell_div_ZapA-like"/>
</dbReference>
<name>A0A1H7I1J0_9GAMM</name>
<evidence type="ECO:0000256" key="9">
    <source>
        <dbReference type="ARBA" id="ARBA00024910"/>
    </source>
</evidence>
<sequence length="101" mass="11505">MKPSNDTVTLHILDKEYAIACPQDERDNLQRASQYLDERMRQIRATGKVIGADRIAVMAALNISHELLLERNKLEAESQGREKQLSLMLGKLEQALSRQDD</sequence>
<proteinExistence type="inferred from homology"/>
<keyword evidence="8" id="KW-0131">Cell cycle</keyword>
<dbReference type="InterPro" id="IPR036192">
    <property type="entry name" value="Cell_div_ZapA-like_sf"/>
</dbReference>
<evidence type="ECO:0000256" key="11">
    <source>
        <dbReference type="ARBA" id="ARBA00033158"/>
    </source>
</evidence>
<evidence type="ECO:0000256" key="10">
    <source>
        <dbReference type="ARBA" id="ARBA00026068"/>
    </source>
</evidence>
<comment type="subcellular location">
    <subcellularLocation>
        <location evidence="1">Cytoplasm</location>
    </subcellularLocation>
</comment>
<reference evidence="12 13" key="1">
    <citation type="submission" date="2016-10" db="EMBL/GenBank/DDBJ databases">
        <authorList>
            <person name="de Groot N.N."/>
        </authorList>
    </citation>
    <scope>NUCLEOTIDE SEQUENCE [LARGE SCALE GENOMIC DNA]</scope>
    <source>
        <strain evidence="12 13">JCM 19513</strain>
    </source>
</reference>
<evidence type="ECO:0000256" key="3">
    <source>
        <dbReference type="ARBA" id="ARBA00015195"/>
    </source>
</evidence>
<dbReference type="GO" id="GO:0043093">
    <property type="term" value="P:FtsZ-dependent cytokinesis"/>
    <property type="evidence" value="ECO:0007669"/>
    <property type="project" value="TreeGrafter"/>
</dbReference>
<evidence type="ECO:0000256" key="6">
    <source>
        <dbReference type="ARBA" id="ARBA00023054"/>
    </source>
</evidence>
<dbReference type="AlphaFoldDB" id="A0A1H7I1J0"/>
<evidence type="ECO:0000313" key="12">
    <source>
        <dbReference type="EMBL" id="SEK56244.1"/>
    </source>
</evidence>
<dbReference type="GO" id="GO:0032153">
    <property type="term" value="C:cell division site"/>
    <property type="evidence" value="ECO:0007669"/>
    <property type="project" value="TreeGrafter"/>
</dbReference>
<protein>
    <recommendedName>
        <fullName evidence="3">Cell division protein ZapA</fullName>
    </recommendedName>
    <alternativeName>
        <fullName evidence="11">Z ring-associated protein ZapA</fullName>
    </alternativeName>
</protein>
<dbReference type="Pfam" id="PF05164">
    <property type="entry name" value="ZapA"/>
    <property type="match status" value="1"/>
</dbReference>
<dbReference type="OrthoDB" id="5772359at2"/>
<comment type="similarity">
    <text evidence="2">Belongs to the ZapA family. Type 1 subfamily.</text>
</comment>
<dbReference type="SUPFAM" id="SSF102829">
    <property type="entry name" value="Cell division protein ZapA-like"/>
    <property type="match status" value="1"/>
</dbReference>
<keyword evidence="4" id="KW-0963">Cytoplasm</keyword>
<keyword evidence="13" id="KW-1185">Reference proteome</keyword>
<dbReference type="PANTHER" id="PTHR34981">
    <property type="entry name" value="CELL DIVISION PROTEIN ZAPA"/>
    <property type="match status" value="1"/>
</dbReference>
<comment type="function">
    <text evidence="9">Activator of cell division through the inhibition of FtsZ GTPase activity, therefore promoting FtsZ assembly into bundles of protofilaments necessary for the formation of the division Z ring. It is recruited early at mid-cell but it is not essential for cell division.</text>
</comment>
<dbReference type="GO" id="GO:0000921">
    <property type="term" value="P:septin ring assembly"/>
    <property type="evidence" value="ECO:0007669"/>
    <property type="project" value="TreeGrafter"/>
</dbReference>
<keyword evidence="7" id="KW-0717">Septation</keyword>
<dbReference type="STRING" id="1429083.GCA_001885685_03354"/>
<dbReference type="Proteomes" id="UP000185766">
    <property type="component" value="Unassembled WGS sequence"/>
</dbReference>
<dbReference type="PANTHER" id="PTHR34981:SF1">
    <property type="entry name" value="CELL DIVISION PROTEIN ZAPA"/>
    <property type="match status" value="1"/>
</dbReference>
<accession>A0A1H7I1J0</accession>
<dbReference type="EMBL" id="FOAS01000003">
    <property type="protein sequence ID" value="SEK56244.1"/>
    <property type="molecule type" value="Genomic_DNA"/>
</dbReference>
<keyword evidence="6" id="KW-0175">Coiled coil</keyword>
<keyword evidence="5 12" id="KW-0132">Cell division</keyword>
<dbReference type="RefSeq" id="WP_071872547.1">
    <property type="nucleotide sequence ID" value="NZ_FOAS01000003.1"/>
</dbReference>
<dbReference type="GO" id="GO:0005829">
    <property type="term" value="C:cytosol"/>
    <property type="evidence" value="ECO:0007669"/>
    <property type="project" value="TreeGrafter"/>
</dbReference>
<organism evidence="12 13">
    <name type="scientific">Atopomonas hussainii</name>
    <dbReference type="NCBI Taxonomy" id="1429083"/>
    <lineage>
        <taxon>Bacteria</taxon>
        <taxon>Pseudomonadati</taxon>
        <taxon>Pseudomonadota</taxon>
        <taxon>Gammaproteobacteria</taxon>
        <taxon>Pseudomonadales</taxon>
        <taxon>Pseudomonadaceae</taxon>
        <taxon>Atopomonas</taxon>
    </lineage>
</organism>
<evidence type="ECO:0000256" key="4">
    <source>
        <dbReference type="ARBA" id="ARBA00022490"/>
    </source>
</evidence>
<dbReference type="GO" id="GO:0000917">
    <property type="term" value="P:division septum assembly"/>
    <property type="evidence" value="ECO:0007669"/>
    <property type="project" value="UniProtKB-KW"/>
</dbReference>
<evidence type="ECO:0000256" key="5">
    <source>
        <dbReference type="ARBA" id="ARBA00022618"/>
    </source>
</evidence>
<evidence type="ECO:0000256" key="8">
    <source>
        <dbReference type="ARBA" id="ARBA00023306"/>
    </source>
</evidence>
<dbReference type="InterPro" id="IPR042233">
    <property type="entry name" value="Cell_div_ZapA_N"/>
</dbReference>
<evidence type="ECO:0000313" key="13">
    <source>
        <dbReference type="Proteomes" id="UP000185766"/>
    </source>
</evidence>
<dbReference type="Gene3D" id="1.20.5.50">
    <property type="match status" value="1"/>
</dbReference>
<gene>
    <name evidence="12" type="ORF">SAMN05216214_103160</name>
</gene>
<dbReference type="Gene3D" id="3.30.160.880">
    <property type="entry name" value="Cell division protein ZapA protomer, N-terminal domain"/>
    <property type="match status" value="1"/>
</dbReference>
<evidence type="ECO:0000256" key="2">
    <source>
        <dbReference type="ARBA" id="ARBA00010074"/>
    </source>
</evidence>
<evidence type="ECO:0000256" key="1">
    <source>
        <dbReference type="ARBA" id="ARBA00004496"/>
    </source>
</evidence>
<evidence type="ECO:0000256" key="7">
    <source>
        <dbReference type="ARBA" id="ARBA00023210"/>
    </source>
</evidence>
<dbReference type="GO" id="GO:0030428">
    <property type="term" value="C:cell septum"/>
    <property type="evidence" value="ECO:0007669"/>
    <property type="project" value="TreeGrafter"/>
</dbReference>